<name>A0ABP1GFD7_9CHLO</name>
<evidence type="ECO:0000256" key="1">
    <source>
        <dbReference type="SAM" id="MobiDB-lite"/>
    </source>
</evidence>
<accession>A0ABP1GFD7</accession>
<proteinExistence type="predicted"/>
<dbReference type="EMBL" id="CAXHTA020000020">
    <property type="protein sequence ID" value="CAL5229299.1"/>
    <property type="molecule type" value="Genomic_DNA"/>
</dbReference>
<keyword evidence="3" id="KW-1185">Reference proteome</keyword>
<feature type="compositionally biased region" description="Basic and acidic residues" evidence="1">
    <location>
        <begin position="157"/>
        <end position="170"/>
    </location>
</feature>
<feature type="region of interest" description="Disordered" evidence="1">
    <location>
        <begin position="151"/>
        <end position="170"/>
    </location>
</feature>
<dbReference type="Proteomes" id="UP001497392">
    <property type="component" value="Unassembled WGS sequence"/>
</dbReference>
<gene>
    <name evidence="2" type="primary">g12597</name>
    <name evidence="2" type="ORF">VP750_LOCUS11205</name>
</gene>
<sequence>MDPAAYASSRCDPLWQRVNRGQPGCSFKHTGLPQHPLSSRRYPVIERAALTNASRRAAIHFPQEWMEQRQSDKESFGEEKLVQGPDQSQSLPSVLLHALQRIIVAGLRLTGLLVHLVNKMTADIRRALWWQERTAKHRYLLRLAAENQKQQRQAELAQKRKSENADRRDKSDAQFLKMLHSMDDASIPLEAKWDAIAKQMGSKEEFRKQLSRLFELAGESSTAVQGLARSPDKFWKSAHTKSVIAQEEALKHHLFAQMFDAGASPA</sequence>
<comment type="caution">
    <text evidence="2">The sequence shown here is derived from an EMBL/GenBank/DDBJ whole genome shotgun (WGS) entry which is preliminary data.</text>
</comment>
<reference evidence="2 3" key="1">
    <citation type="submission" date="2024-06" db="EMBL/GenBank/DDBJ databases">
        <authorList>
            <person name="Kraege A."/>
            <person name="Thomma B."/>
        </authorList>
    </citation>
    <scope>NUCLEOTIDE SEQUENCE [LARGE SCALE GENOMIC DNA]</scope>
</reference>
<protein>
    <submittedName>
        <fullName evidence="2">G12597 protein</fullName>
    </submittedName>
</protein>
<organism evidence="2 3">
    <name type="scientific">Coccomyxa viridis</name>
    <dbReference type="NCBI Taxonomy" id="1274662"/>
    <lineage>
        <taxon>Eukaryota</taxon>
        <taxon>Viridiplantae</taxon>
        <taxon>Chlorophyta</taxon>
        <taxon>core chlorophytes</taxon>
        <taxon>Trebouxiophyceae</taxon>
        <taxon>Trebouxiophyceae incertae sedis</taxon>
        <taxon>Coccomyxaceae</taxon>
        <taxon>Coccomyxa</taxon>
    </lineage>
</organism>
<evidence type="ECO:0000313" key="3">
    <source>
        <dbReference type="Proteomes" id="UP001497392"/>
    </source>
</evidence>
<evidence type="ECO:0000313" key="2">
    <source>
        <dbReference type="EMBL" id="CAL5229299.1"/>
    </source>
</evidence>